<organism evidence="1 2">
    <name type="scientific">Paenibacillus albidus</name>
    <dbReference type="NCBI Taxonomy" id="2041023"/>
    <lineage>
        <taxon>Bacteria</taxon>
        <taxon>Bacillati</taxon>
        <taxon>Bacillota</taxon>
        <taxon>Bacilli</taxon>
        <taxon>Bacillales</taxon>
        <taxon>Paenibacillaceae</taxon>
        <taxon>Paenibacillus</taxon>
    </lineage>
</organism>
<gene>
    <name evidence="1" type="ORF">GCM10010912_24990</name>
</gene>
<dbReference type="PANTHER" id="PTHR33408">
    <property type="entry name" value="TRANSPOSASE"/>
    <property type="match status" value="1"/>
</dbReference>
<dbReference type="AlphaFoldDB" id="A0A917FFD3"/>
<evidence type="ECO:0000313" key="1">
    <source>
        <dbReference type="EMBL" id="GGF78920.1"/>
    </source>
</evidence>
<comment type="caution">
    <text evidence="1">The sequence shown here is derived from an EMBL/GenBank/DDBJ whole genome shotgun (WGS) entry which is preliminary data.</text>
</comment>
<reference evidence="1" key="2">
    <citation type="submission" date="2020-09" db="EMBL/GenBank/DDBJ databases">
        <authorList>
            <person name="Sun Q."/>
            <person name="Zhou Y."/>
        </authorList>
    </citation>
    <scope>NUCLEOTIDE SEQUENCE</scope>
    <source>
        <strain evidence="1">CGMCC 1.16134</strain>
    </source>
</reference>
<dbReference type="PANTHER" id="PTHR33408:SF2">
    <property type="entry name" value="TRANSPOSASE DDE DOMAIN-CONTAINING PROTEIN"/>
    <property type="match status" value="1"/>
</dbReference>
<reference evidence="1" key="1">
    <citation type="journal article" date="2014" name="Int. J. Syst. Evol. Microbiol.">
        <title>Complete genome sequence of Corynebacterium casei LMG S-19264T (=DSM 44701T), isolated from a smear-ripened cheese.</title>
        <authorList>
            <consortium name="US DOE Joint Genome Institute (JGI-PGF)"/>
            <person name="Walter F."/>
            <person name="Albersmeier A."/>
            <person name="Kalinowski J."/>
            <person name="Ruckert C."/>
        </authorList>
    </citation>
    <scope>NUCLEOTIDE SEQUENCE</scope>
    <source>
        <strain evidence="1">CGMCC 1.16134</strain>
    </source>
</reference>
<name>A0A917FFD3_9BACL</name>
<proteinExistence type="predicted"/>
<protein>
    <recommendedName>
        <fullName evidence="3">Transposase</fullName>
    </recommendedName>
</protein>
<dbReference type="Proteomes" id="UP000637643">
    <property type="component" value="Unassembled WGS sequence"/>
</dbReference>
<evidence type="ECO:0008006" key="3">
    <source>
        <dbReference type="Google" id="ProtNLM"/>
    </source>
</evidence>
<accession>A0A917FFD3</accession>
<evidence type="ECO:0000313" key="2">
    <source>
        <dbReference type="Proteomes" id="UP000637643"/>
    </source>
</evidence>
<dbReference type="EMBL" id="BMKR01000008">
    <property type="protein sequence ID" value="GGF78920.1"/>
    <property type="molecule type" value="Genomic_DNA"/>
</dbReference>
<sequence>MRAVLETVFTSVLQFLANEKYISLEHYFVDGTKIEANANRYTFVWGKAVSKHKTKLQGNIHALFADIEATEKQEEQEHHCQDLSELGESAEISSEKLEQMTQTLESQLLDKPKDKPLKKAVQRLRKDLLPRLLKYEQYQMLLGDRNSFSKTDPDGTFMRMKEDHMRNGQLKPGYNVQIGTENQFILAYSLHPRPTDTRCLQPHMERQGRSWGNFLGWWLRMQAMAVKRTMPIWKTNT</sequence>
<keyword evidence="2" id="KW-1185">Reference proteome</keyword>